<dbReference type="Gene3D" id="3.40.50.2000">
    <property type="entry name" value="Glycogen Phosphorylase B"/>
    <property type="match status" value="2"/>
</dbReference>
<keyword evidence="2" id="KW-1185">Reference proteome</keyword>
<protein>
    <submittedName>
        <fullName evidence="1">TIGR03087 family PEP-CTERM/XrtA system glycosyltransferase</fullName>
    </submittedName>
</protein>
<dbReference type="SUPFAM" id="SSF53756">
    <property type="entry name" value="UDP-Glycosyltransferase/glycogen phosphorylase"/>
    <property type="match status" value="1"/>
</dbReference>
<dbReference type="PANTHER" id="PTHR12526">
    <property type="entry name" value="GLYCOSYLTRANSFERASE"/>
    <property type="match status" value="1"/>
</dbReference>
<dbReference type="GO" id="GO:0016757">
    <property type="term" value="F:glycosyltransferase activity"/>
    <property type="evidence" value="ECO:0007669"/>
    <property type="project" value="TreeGrafter"/>
</dbReference>
<dbReference type="AlphaFoldDB" id="A0A371R7R2"/>
<keyword evidence="1" id="KW-0808">Transferase</keyword>
<dbReference type="InParanoid" id="A0A371R7R2"/>
<sequence>MTGAKKRALLLTHRIPYPPNKGDKIRSWHLTKFLAERYDLALGTFIDDPSDAIHTDVLENLCAATCIRPLGAMQGRWRSLKGLMKGQPLSFAWYEDELMRSFVARERAKGLVAEIYFSGAMTIYADGAEAPLFVDMVDADSAKWQSYAADGLPFMRSLHRREARKVAVAETRAAQLSEKTFLVSPEEADLLKETAGMPQERVDWYRNGIDLSFWNPDGEFPHLTHPFDIVFTGAMDYRPNADAVIWFVREVWPQLKHQHPTLTFGIIGRDPTGPVRKLGMEPGVTVTGRVDDIRPFMADAQLAVAPLRIARGVQNKVLEAMAMGVPVVASSGALTGISVTPGEHLLEANSAEETATKVLELLGDPEMRRRLGEAGRTLMQDEYRWEAVLGRIAAHLPPGK</sequence>
<evidence type="ECO:0000313" key="1">
    <source>
        <dbReference type="EMBL" id="RFB01485.1"/>
    </source>
</evidence>
<accession>A0A371R7R2</accession>
<reference evidence="1 2" key="1">
    <citation type="submission" date="2018-08" db="EMBL/GenBank/DDBJ databases">
        <title>Parvularcula sp. SM1705, isolated from surface water of the South Sea China.</title>
        <authorList>
            <person name="Sun L."/>
        </authorList>
    </citation>
    <scope>NUCLEOTIDE SEQUENCE [LARGE SCALE GENOMIC DNA]</scope>
    <source>
        <strain evidence="1 2">SM1705</strain>
    </source>
</reference>
<name>A0A371R7R2_9PROT</name>
<dbReference type="NCBIfam" id="TIGR03087">
    <property type="entry name" value="stp1"/>
    <property type="match status" value="1"/>
</dbReference>
<dbReference type="RefSeq" id="WP_116393201.1">
    <property type="nucleotide sequence ID" value="NZ_QUQO01000002.1"/>
</dbReference>
<organism evidence="1 2">
    <name type="scientific">Parvularcula marina</name>
    <dbReference type="NCBI Taxonomy" id="2292771"/>
    <lineage>
        <taxon>Bacteria</taxon>
        <taxon>Pseudomonadati</taxon>
        <taxon>Pseudomonadota</taxon>
        <taxon>Alphaproteobacteria</taxon>
        <taxon>Parvularculales</taxon>
        <taxon>Parvularculaceae</taxon>
        <taxon>Parvularcula</taxon>
    </lineage>
</organism>
<dbReference type="InterPro" id="IPR017521">
    <property type="entry name" value="Sugar_tfrase_PEP-CTERM_Stp1"/>
</dbReference>
<proteinExistence type="predicted"/>
<gene>
    <name evidence="1" type="ORF">DX908_14450</name>
</gene>
<dbReference type="PANTHER" id="PTHR12526:SF600">
    <property type="entry name" value="GLYCOSYL TRANSFERASE GROUP 1"/>
    <property type="match status" value="1"/>
</dbReference>
<dbReference type="EMBL" id="QUQO01000002">
    <property type="protein sequence ID" value="RFB01485.1"/>
    <property type="molecule type" value="Genomic_DNA"/>
</dbReference>
<evidence type="ECO:0000313" key="2">
    <source>
        <dbReference type="Proteomes" id="UP000264589"/>
    </source>
</evidence>
<dbReference type="OrthoDB" id="9807209at2"/>
<dbReference type="CDD" id="cd03801">
    <property type="entry name" value="GT4_PimA-like"/>
    <property type="match status" value="1"/>
</dbReference>
<comment type="caution">
    <text evidence="1">The sequence shown here is derived from an EMBL/GenBank/DDBJ whole genome shotgun (WGS) entry which is preliminary data.</text>
</comment>
<dbReference type="Pfam" id="PF13692">
    <property type="entry name" value="Glyco_trans_1_4"/>
    <property type="match status" value="1"/>
</dbReference>
<dbReference type="Proteomes" id="UP000264589">
    <property type="component" value="Unassembled WGS sequence"/>
</dbReference>